<dbReference type="EMBL" id="MT142656">
    <property type="protein sequence ID" value="QJA86727.1"/>
    <property type="molecule type" value="Genomic_DNA"/>
</dbReference>
<sequence>MIKEAAIFKDGKIWTGRRHSDVIHTMIQEGELSPITEIQGFVTDDGKFVDRNEAFEIAIACGQIKDPGPSKVRMRILMSEDLY</sequence>
<dbReference type="InterPro" id="IPR058630">
    <property type="entry name" value="T4_Y16D"/>
</dbReference>
<dbReference type="Pfam" id="PF26092">
    <property type="entry name" value="T4_Y16D"/>
    <property type="match status" value="1"/>
</dbReference>
<evidence type="ECO:0000313" key="1">
    <source>
        <dbReference type="EMBL" id="QJA86727.1"/>
    </source>
</evidence>
<protein>
    <submittedName>
        <fullName evidence="1">Uncharacterized protein</fullName>
    </submittedName>
</protein>
<accession>A0A6M3KX46</accession>
<gene>
    <name evidence="1" type="ORF">MM415B03125_0005</name>
</gene>
<reference evidence="1" key="1">
    <citation type="submission" date="2020-03" db="EMBL/GenBank/DDBJ databases">
        <title>The deep terrestrial virosphere.</title>
        <authorList>
            <person name="Holmfeldt K."/>
            <person name="Nilsson E."/>
            <person name="Simone D."/>
            <person name="Lopez-Fernandez M."/>
            <person name="Wu X."/>
            <person name="de Brujin I."/>
            <person name="Lundin D."/>
            <person name="Andersson A."/>
            <person name="Bertilsson S."/>
            <person name="Dopson M."/>
        </authorList>
    </citation>
    <scope>NUCLEOTIDE SEQUENCE</scope>
    <source>
        <strain evidence="1">MM415B03125</strain>
    </source>
</reference>
<name>A0A6M3KX46_9ZZZZ</name>
<dbReference type="AlphaFoldDB" id="A0A6M3KX46"/>
<organism evidence="1">
    <name type="scientific">viral metagenome</name>
    <dbReference type="NCBI Taxonomy" id="1070528"/>
    <lineage>
        <taxon>unclassified sequences</taxon>
        <taxon>metagenomes</taxon>
        <taxon>organismal metagenomes</taxon>
    </lineage>
</organism>
<proteinExistence type="predicted"/>